<dbReference type="OrthoDB" id="5516290at2"/>
<dbReference type="GO" id="GO:0016020">
    <property type="term" value="C:membrane"/>
    <property type="evidence" value="ECO:0007669"/>
    <property type="project" value="UniProtKB-SubCell"/>
</dbReference>
<evidence type="ECO:0008006" key="8">
    <source>
        <dbReference type="Google" id="ProtNLM"/>
    </source>
</evidence>
<evidence type="ECO:0000256" key="1">
    <source>
        <dbReference type="ARBA" id="ARBA00004370"/>
    </source>
</evidence>
<dbReference type="InterPro" id="IPR001129">
    <property type="entry name" value="Membr-assoc_MAPEG"/>
</dbReference>
<proteinExistence type="predicted"/>
<accession>A0A420WKC2</accession>
<evidence type="ECO:0000313" key="6">
    <source>
        <dbReference type="EMBL" id="RKQ71355.1"/>
    </source>
</evidence>
<dbReference type="Pfam" id="PF01124">
    <property type="entry name" value="MAPEG"/>
    <property type="match status" value="1"/>
</dbReference>
<protein>
    <recommendedName>
        <fullName evidence="8">MAPEG family protein</fullName>
    </recommendedName>
</protein>
<keyword evidence="2 5" id="KW-0812">Transmembrane</keyword>
<keyword evidence="3 5" id="KW-1133">Transmembrane helix</keyword>
<evidence type="ECO:0000256" key="5">
    <source>
        <dbReference type="SAM" id="Phobius"/>
    </source>
</evidence>
<feature type="transmembrane region" description="Helical" evidence="5">
    <location>
        <begin position="60"/>
        <end position="76"/>
    </location>
</feature>
<dbReference type="AlphaFoldDB" id="A0A420WKC2"/>
<evidence type="ECO:0000256" key="4">
    <source>
        <dbReference type="ARBA" id="ARBA00023136"/>
    </source>
</evidence>
<sequence length="135" mass="15582">MEDNALYLPILVQVTLSVSILFWLAWSRVSRVAKEGIKEIRKTGFPVHVVNASDNYKNQFELPVLFYVLCLFFILTETITQTIIVSAWVFVVARIVHAFVQLTKNIIFPWRFLSFLVSTLAVTFLLLHAFIQVFS</sequence>
<dbReference type="RefSeq" id="WP_121099134.1">
    <property type="nucleotide sequence ID" value="NZ_RBII01000001.1"/>
</dbReference>
<reference evidence="6 7" key="1">
    <citation type="submission" date="2018-10" db="EMBL/GenBank/DDBJ databases">
        <title>Genomic Encyclopedia of Type Strains, Phase IV (KMG-IV): sequencing the most valuable type-strain genomes for metagenomic binning, comparative biology and taxonomic classification.</title>
        <authorList>
            <person name="Goeker M."/>
        </authorList>
    </citation>
    <scope>NUCLEOTIDE SEQUENCE [LARGE SCALE GENOMIC DNA]</scope>
    <source>
        <strain evidence="6 7">DSM 22008</strain>
    </source>
</reference>
<feature type="transmembrane region" description="Helical" evidence="5">
    <location>
        <begin position="112"/>
        <end position="134"/>
    </location>
</feature>
<dbReference type="InParanoid" id="A0A420WKC2"/>
<evidence type="ECO:0000256" key="2">
    <source>
        <dbReference type="ARBA" id="ARBA00022692"/>
    </source>
</evidence>
<gene>
    <name evidence="6" type="ORF">DES40_0670</name>
</gene>
<organism evidence="6 7">
    <name type="scientific">Litorimonas taeanensis</name>
    <dbReference type="NCBI Taxonomy" id="568099"/>
    <lineage>
        <taxon>Bacteria</taxon>
        <taxon>Pseudomonadati</taxon>
        <taxon>Pseudomonadota</taxon>
        <taxon>Alphaproteobacteria</taxon>
        <taxon>Maricaulales</taxon>
        <taxon>Robiginitomaculaceae</taxon>
    </lineage>
</organism>
<dbReference type="InterPro" id="IPR023352">
    <property type="entry name" value="MAPEG-like_dom_sf"/>
</dbReference>
<dbReference type="Gene3D" id="1.20.120.550">
    <property type="entry name" value="Membrane associated eicosanoid/glutathione metabolism-like domain"/>
    <property type="match status" value="1"/>
</dbReference>
<comment type="caution">
    <text evidence="6">The sequence shown here is derived from an EMBL/GenBank/DDBJ whole genome shotgun (WGS) entry which is preliminary data.</text>
</comment>
<feature type="transmembrane region" description="Helical" evidence="5">
    <location>
        <begin position="6"/>
        <end position="26"/>
    </location>
</feature>
<comment type="subcellular location">
    <subcellularLocation>
        <location evidence="1">Membrane</location>
    </subcellularLocation>
</comment>
<keyword evidence="4 5" id="KW-0472">Membrane</keyword>
<dbReference type="EMBL" id="RBII01000001">
    <property type="protein sequence ID" value="RKQ71355.1"/>
    <property type="molecule type" value="Genomic_DNA"/>
</dbReference>
<evidence type="ECO:0000313" key="7">
    <source>
        <dbReference type="Proteomes" id="UP000282211"/>
    </source>
</evidence>
<evidence type="ECO:0000256" key="3">
    <source>
        <dbReference type="ARBA" id="ARBA00022989"/>
    </source>
</evidence>
<dbReference type="Proteomes" id="UP000282211">
    <property type="component" value="Unassembled WGS sequence"/>
</dbReference>
<keyword evidence="7" id="KW-1185">Reference proteome</keyword>
<dbReference type="SUPFAM" id="SSF161084">
    <property type="entry name" value="MAPEG domain-like"/>
    <property type="match status" value="1"/>
</dbReference>
<name>A0A420WKC2_9PROT</name>